<protein>
    <recommendedName>
        <fullName evidence="7">Reverse transcriptase RNase H-like domain-containing protein</fullName>
    </recommendedName>
</protein>
<evidence type="ECO:0000256" key="6">
    <source>
        <dbReference type="ARBA" id="ARBA00022918"/>
    </source>
</evidence>
<evidence type="ECO:0000256" key="2">
    <source>
        <dbReference type="ARBA" id="ARBA00022695"/>
    </source>
</evidence>
<dbReference type="PANTHER" id="PTHR35046:SF26">
    <property type="entry name" value="RNA-DIRECTED DNA POLYMERASE"/>
    <property type="match status" value="1"/>
</dbReference>
<keyword evidence="4" id="KW-0255">Endonuclease</keyword>
<keyword evidence="5" id="KW-0378">Hydrolase</keyword>
<sequence>MVSAGVLVQDAKLVAYESKKLLERESHWPTHEKELYVVVYCLKKWQHYLGLHKTKVNTDNISLKYFETMDRVTPKQLRWHDTLALMDVELIHKPGKENIVPDALSRKEEFMPSSTQVLRVMYHGESDLKKRIRETYKQDGMAKEYLERIKKGGKKTQGLLHPLPIPNKPIESISMNFITCHPESAEYDVVLIVVDWFSKLPRFMGTMSRAMAFQTAKLFLDGWWCTNYMTANQQDWTEWLSSTKYCYNSMRHSATGMSPFLLVFGREPEGPLDLALKASGPTAQAQTRQAAADELLAEWLRR</sequence>
<gene>
    <name evidence="8" type="ORF">R1flu_013982</name>
</gene>
<evidence type="ECO:0000256" key="1">
    <source>
        <dbReference type="ARBA" id="ARBA00022679"/>
    </source>
</evidence>
<proteinExistence type="predicted"/>
<dbReference type="Proteomes" id="UP001605036">
    <property type="component" value="Unassembled WGS sequence"/>
</dbReference>
<dbReference type="InterPro" id="IPR043502">
    <property type="entry name" value="DNA/RNA_pol_sf"/>
</dbReference>
<keyword evidence="9" id="KW-1185">Reference proteome</keyword>
<dbReference type="InterPro" id="IPR036397">
    <property type="entry name" value="RNaseH_sf"/>
</dbReference>
<evidence type="ECO:0000313" key="9">
    <source>
        <dbReference type="Proteomes" id="UP001605036"/>
    </source>
</evidence>
<dbReference type="InterPro" id="IPR041373">
    <property type="entry name" value="RT_RNaseH"/>
</dbReference>
<dbReference type="CDD" id="cd09274">
    <property type="entry name" value="RNase_HI_RT_Ty3"/>
    <property type="match status" value="1"/>
</dbReference>
<organism evidence="8 9">
    <name type="scientific">Riccia fluitans</name>
    <dbReference type="NCBI Taxonomy" id="41844"/>
    <lineage>
        <taxon>Eukaryota</taxon>
        <taxon>Viridiplantae</taxon>
        <taxon>Streptophyta</taxon>
        <taxon>Embryophyta</taxon>
        <taxon>Marchantiophyta</taxon>
        <taxon>Marchantiopsida</taxon>
        <taxon>Marchantiidae</taxon>
        <taxon>Marchantiales</taxon>
        <taxon>Ricciaceae</taxon>
        <taxon>Riccia</taxon>
    </lineage>
</organism>
<keyword evidence="1" id="KW-0808">Transferase</keyword>
<dbReference type="GO" id="GO:0004519">
    <property type="term" value="F:endonuclease activity"/>
    <property type="evidence" value="ECO:0007669"/>
    <property type="project" value="UniProtKB-KW"/>
</dbReference>
<evidence type="ECO:0000256" key="5">
    <source>
        <dbReference type="ARBA" id="ARBA00022801"/>
    </source>
</evidence>
<dbReference type="EMBL" id="JBHFFA010000004">
    <property type="protein sequence ID" value="KAL2629296.1"/>
    <property type="molecule type" value="Genomic_DNA"/>
</dbReference>
<dbReference type="GO" id="GO:0003964">
    <property type="term" value="F:RNA-directed DNA polymerase activity"/>
    <property type="evidence" value="ECO:0007669"/>
    <property type="project" value="UniProtKB-KW"/>
</dbReference>
<dbReference type="SUPFAM" id="SSF53098">
    <property type="entry name" value="Ribonuclease H-like"/>
    <property type="match status" value="1"/>
</dbReference>
<dbReference type="InterPro" id="IPR012337">
    <property type="entry name" value="RNaseH-like_sf"/>
</dbReference>
<keyword evidence="3" id="KW-0540">Nuclease</keyword>
<dbReference type="Gene3D" id="3.30.420.10">
    <property type="entry name" value="Ribonuclease H-like superfamily/Ribonuclease H"/>
    <property type="match status" value="1"/>
</dbReference>
<evidence type="ECO:0000256" key="3">
    <source>
        <dbReference type="ARBA" id="ARBA00022722"/>
    </source>
</evidence>
<keyword evidence="6" id="KW-0695">RNA-directed DNA polymerase</keyword>
<comment type="caution">
    <text evidence="8">The sequence shown here is derived from an EMBL/GenBank/DDBJ whole genome shotgun (WGS) entry which is preliminary data.</text>
</comment>
<evidence type="ECO:0000259" key="7">
    <source>
        <dbReference type="Pfam" id="PF17917"/>
    </source>
</evidence>
<keyword evidence="2" id="KW-0548">Nucleotidyltransferase</keyword>
<dbReference type="AlphaFoldDB" id="A0ABD1YET7"/>
<dbReference type="Pfam" id="PF17917">
    <property type="entry name" value="RT_RNaseH"/>
    <property type="match status" value="1"/>
</dbReference>
<name>A0ABD1YET7_9MARC</name>
<evidence type="ECO:0000256" key="4">
    <source>
        <dbReference type="ARBA" id="ARBA00022759"/>
    </source>
</evidence>
<dbReference type="GO" id="GO:0016787">
    <property type="term" value="F:hydrolase activity"/>
    <property type="evidence" value="ECO:0007669"/>
    <property type="project" value="UniProtKB-KW"/>
</dbReference>
<accession>A0ABD1YET7</accession>
<feature type="domain" description="Reverse transcriptase RNase H-like" evidence="7">
    <location>
        <begin position="5"/>
        <end position="84"/>
    </location>
</feature>
<reference evidence="8 9" key="1">
    <citation type="submission" date="2024-09" db="EMBL/GenBank/DDBJ databases">
        <title>Chromosome-scale assembly of Riccia fluitans.</title>
        <authorList>
            <person name="Paukszto L."/>
            <person name="Sawicki J."/>
            <person name="Karawczyk K."/>
            <person name="Piernik-Szablinska J."/>
            <person name="Szczecinska M."/>
            <person name="Mazdziarz M."/>
        </authorList>
    </citation>
    <scope>NUCLEOTIDE SEQUENCE [LARGE SCALE GENOMIC DNA]</scope>
    <source>
        <strain evidence="8">Rf_01</strain>
        <tissue evidence="8">Aerial parts of the thallus</tissue>
    </source>
</reference>
<dbReference type="PANTHER" id="PTHR35046">
    <property type="entry name" value="ZINC KNUCKLE (CCHC-TYPE) FAMILY PROTEIN"/>
    <property type="match status" value="1"/>
</dbReference>
<dbReference type="SUPFAM" id="SSF56672">
    <property type="entry name" value="DNA/RNA polymerases"/>
    <property type="match status" value="1"/>
</dbReference>
<evidence type="ECO:0000313" key="8">
    <source>
        <dbReference type="EMBL" id="KAL2629296.1"/>
    </source>
</evidence>